<comment type="subcellular location">
    <subcellularLocation>
        <location evidence="1">Membrane</location>
        <topology evidence="1">Multi-pass membrane protein</topology>
    </subcellularLocation>
</comment>
<feature type="transmembrane region" description="Helical" evidence="6">
    <location>
        <begin position="32"/>
        <end position="53"/>
    </location>
</feature>
<evidence type="ECO:0000256" key="4">
    <source>
        <dbReference type="ARBA" id="ARBA00022989"/>
    </source>
</evidence>
<name>A0AAD5H5N3_9CHLO</name>
<reference evidence="7" key="1">
    <citation type="submission" date="2020-11" db="EMBL/GenBank/DDBJ databases">
        <title>Chlorella ohadii genome sequencing and assembly.</title>
        <authorList>
            <person name="Murik O."/>
            <person name="Treves H."/>
            <person name="Kedem I."/>
            <person name="Shotland Y."/>
            <person name="Kaplan A."/>
        </authorList>
    </citation>
    <scope>NUCLEOTIDE SEQUENCE</scope>
    <source>
        <strain evidence="7">1</strain>
    </source>
</reference>
<dbReference type="PANTHER" id="PTHR12841:SF6">
    <property type="entry name" value="PROTEIN UNC-50 HOMOLOG"/>
    <property type="match status" value="1"/>
</dbReference>
<evidence type="ECO:0008006" key="9">
    <source>
        <dbReference type="Google" id="ProtNLM"/>
    </source>
</evidence>
<evidence type="ECO:0000256" key="6">
    <source>
        <dbReference type="SAM" id="Phobius"/>
    </source>
</evidence>
<evidence type="ECO:0000256" key="3">
    <source>
        <dbReference type="ARBA" id="ARBA00022692"/>
    </source>
</evidence>
<dbReference type="AlphaFoldDB" id="A0AAD5H5N3"/>
<evidence type="ECO:0000313" key="7">
    <source>
        <dbReference type="EMBL" id="KAI7841803.1"/>
    </source>
</evidence>
<evidence type="ECO:0000256" key="1">
    <source>
        <dbReference type="ARBA" id="ARBA00004141"/>
    </source>
</evidence>
<dbReference type="Proteomes" id="UP001205105">
    <property type="component" value="Unassembled WGS sequence"/>
</dbReference>
<dbReference type="Pfam" id="PF05216">
    <property type="entry name" value="UNC-50"/>
    <property type="match status" value="1"/>
</dbReference>
<dbReference type="GO" id="GO:0000139">
    <property type="term" value="C:Golgi membrane"/>
    <property type="evidence" value="ECO:0007669"/>
    <property type="project" value="TreeGrafter"/>
</dbReference>
<feature type="transmembrane region" description="Helical" evidence="6">
    <location>
        <begin position="177"/>
        <end position="196"/>
    </location>
</feature>
<accession>A0AAD5H5N3</accession>
<sequence length="210" mass="23459">MMRQLVTSPKTVYRHTSYHKQTKNHWARDDPAFVVVCCALVAATAVAYCLAFGHGFGRSLLTILSVVAIDFLAVGAGIATAGWAVSNRFLRRKSQHSHAVEQSVEWMYAWDIHCNAFFPMFLLLGVLQLALCPLLLMQRFVARLLSAALWAVGTSYYFYITFLGYSALPFLEKTEVFLYPIGGVVAILPLSILLGLSPTSLMLKWYFPGR</sequence>
<protein>
    <recommendedName>
        <fullName evidence="9">Unc-50-like protein</fullName>
    </recommendedName>
</protein>
<dbReference type="PANTHER" id="PTHR12841">
    <property type="entry name" value="PROTEIN UNC-50 HOMOLOG"/>
    <property type="match status" value="1"/>
</dbReference>
<keyword evidence="5 6" id="KW-0472">Membrane</keyword>
<keyword evidence="3 6" id="KW-0812">Transmembrane</keyword>
<dbReference type="InterPro" id="IPR007881">
    <property type="entry name" value="UNC-50"/>
</dbReference>
<evidence type="ECO:0000256" key="5">
    <source>
        <dbReference type="ARBA" id="ARBA00023136"/>
    </source>
</evidence>
<evidence type="ECO:0000313" key="8">
    <source>
        <dbReference type="Proteomes" id="UP001205105"/>
    </source>
</evidence>
<feature type="transmembrane region" description="Helical" evidence="6">
    <location>
        <begin position="116"/>
        <end position="136"/>
    </location>
</feature>
<organism evidence="7 8">
    <name type="scientific">Chlorella ohadii</name>
    <dbReference type="NCBI Taxonomy" id="2649997"/>
    <lineage>
        <taxon>Eukaryota</taxon>
        <taxon>Viridiplantae</taxon>
        <taxon>Chlorophyta</taxon>
        <taxon>core chlorophytes</taxon>
        <taxon>Trebouxiophyceae</taxon>
        <taxon>Chlorellales</taxon>
        <taxon>Chlorellaceae</taxon>
        <taxon>Chlorella clade</taxon>
        <taxon>Chlorella</taxon>
    </lineage>
</organism>
<comment type="similarity">
    <text evidence="2">Belongs to the unc-50 family.</text>
</comment>
<feature type="transmembrane region" description="Helical" evidence="6">
    <location>
        <begin position="148"/>
        <end position="171"/>
    </location>
</feature>
<gene>
    <name evidence="7" type="ORF">COHA_004526</name>
</gene>
<dbReference type="EMBL" id="JADXDR010000059">
    <property type="protein sequence ID" value="KAI7841803.1"/>
    <property type="molecule type" value="Genomic_DNA"/>
</dbReference>
<keyword evidence="4 6" id="KW-1133">Transmembrane helix</keyword>
<feature type="transmembrane region" description="Helical" evidence="6">
    <location>
        <begin position="60"/>
        <end position="85"/>
    </location>
</feature>
<proteinExistence type="inferred from homology"/>
<comment type="caution">
    <text evidence="7">The sequence shown here is derived from an EMBL/GenBank/DDBJ whole genome shotgun (WGS) entry which is preliminary data.</text>
</comment>
<keyword evidence="8" id="KW-1185">Reference proteome</keyword>
<evidence type="ECO:0000256" key="2">
    <source>
        <dbReference type="ARBA" id="ARBA00006293"/>
    </source>
</evidence>